<dbReference type="AlphaFoldDB" id="A0A7S4BN95"/>
<evidence type="ECO:0000256" key="1">
    <source>
        <dbReference type="SAM" id="MobiDB-lite"/>
    </source>
</evidence>
<evidence type="ECO:0000313" key="2">
    <source>
        <dbReference type="EMBL" id="CAE0771423.1"/>
    </source>
</evidence>
<accession>A0A7S4BN95</accession>
<protein>
    <submittedName>
        <fullName evidence="2">Uncharacterized protein</fullName>
    </submittedName>
</protein>
<feature type="region of interest" description="Disordered" evidence="1">
    <location>
        <begin position="84"/>
        <end position="118"/>
    </location>
</feature>
<feature type="compositionally biased region" description="Polar residues" evidence="1">
    <location>
        <begin position="181"/>
        <end position="191"/>
    </location>
</feature>
<sequence>MESSQGGDGSRNLPFTFTDADGDLLPLQAAISLVELVQAACIEVHLERRRPPPPPPPAEKSQLVELYENMNLNEMFVNGKIRKSQPEETRHDFDSALPPLPPPSYKSKPRKSKHARSQADAALELLMPKNLRQTVAARSFDFDDRSCIAASTPARVNRTSGSYLDGGSDEESASVAPSLLSVPSITSSQANRLGARTDGRNGGGGACCAATANDGESSTQSMTPKNGRRRAGGGADDEVDDDDDETQRDQGRRQPRISGRSIDDASSLISVGRSYASTNLTVNPLKPPERRPVGFSLD</sequence>
<gene>
    <name evidence="2" type="ORF">PCAR00345_LOCUS24035</name>
</gene>
<organism evidence="2">
    <name type="scientific">Chrysotila carterae</name>
    <name type="common">Marine alga</name>
    <name type="synonym">Syracosphaera carterae</name>
    <dbReference type="NCBI Taxonomy" id="13221"/>
    <lineage>
        <taxon>Eukaryota</taxon>
        <taxon>Haptista</taxon>
        <taxon>Haptophyta</taxon>
        <taxon>Prymnesiophyceae</taxon>
        <taxon>Isochrysidales</taxon>
        <taxon>Isochrysidaceae</taxon>
        <taxon>Chrysotila</taxon>
    </lineage>
</organism>
<feature type="region of interest" description="Disordered" evidence="1">
    <location>
        <begin position="157"/>
        <end position="298"/>
    </location>
</feature>
<name>A0A7S4BN95_CHRCT</name>
<feature type="compositionally biased region" description="Basic residues" evidence="1">
    <location>
        <begin position="107"/>
        <end position="116"/>
    </location>
</feature>
<feature type="compositionally biased region" description="Basic and acidic residues" evidence="1">
    <location>
        <begin position="84"/>
        <end position="94"/>
    </location>
</feature>
<proteinExistence type="predicted"/>
<dbReference type="EMBL" id="HBIZ01037669">
    <property type="protein sequence ID" value="CAE0771423.1"/>
    <property type="molecule type" value="Transcribed_RNA"/>
</dbReference>
<reference evidence="2" key="1">
    <citation type="submission" date="2021-01" db="EMBL/GenBank/DDBJ databases">
        <authorList>
            <person name="Corre E."/>
            <person name="Pelletier E."/>
            <person name="Niang G."/>
            <person name="Scheremetjew M."/>
            <person name="Finn R."/>
            <person name="Kale V."/>
            <person name="Holt S."/>
            <person name="Cochrane G."/>
            <person name="Meng A."/>
            <person name="Brown T."/>
            <person name="Cohen L."/>
        </authorList>
    </citation>
    <scope>NUCLEOTIDE SEQUENCE</scope>
    <source>
        <strain evidence="2">CCMP645</strain>
    </source>
</reference>
<feature type="compositionally biased region" description="Acidic residues" evidence="1">
    <location>
        <begin position="235"/>
        <end position="246"/>
    </location>
</feature>